<evidence type="ECO:0000313" key="2">
    <source>
        <dbReference type="Proteomes" id="UP001177021"/>
    </source>
</evidence>
<dbReference type="EMBL" id="CASHSV030000109">
    <property type="protein sequence ID" value="CAJ2646388.1"/>
    <property type="molecule type" value="Genomic_DNA"/>
</dbReference>
<keyword evidence="2" id="KW-1185">Reference proteome</keyword>
<sequence>MEFRRSFRLSKSEHILLSSESVSKISGYERLSQSMRLNEEYDYEEHNKNKRGVGFLSKVLNFTRISTTQEAAAMAAKKEKKRKRSSWLPDPDKRWPIQGW</sequence>
<name>A0ACB0JQ42_TRIPR</name>
<comment type="caution">
    <text evidence="1">The sequence shown here is derived from an EMBL/GenBank/DDBJ whole genome shotgun (WGS) entry which is preliminary data.</text>
</comment>
<evidence type="ECO:0000313" key="1">
    <source>
        <dbReference type="EMBL" id="CAJ2646388.1"/>
    </source>
</evidence>
<organism evidence="1 2">
    <name type="scientific">Trifolium pratense</name>
    <name type="common">Red clover</name>
    <dbReference type="NCBI Taxonomy" id="57577"/>
    <lineage>
        <taxon>Eukaryota</taxon>
        <taxon>Viridiplantae</taxon>
        <taxon>Streptophyta</taxon>
        <taxon>Embryophyta</taxon>
        <taxon>Tracheophyta</taxon>
        <taxon>Spermatophyta</taxon>
        <taxon>Magnoliopsida</taxon>
        <taxon>eudicotyledons</taxon>
        <taxon>Gunneridae</taxon>
        <taxon>Pentapetalae</taxon>
        <taxon>rosids</taxon>
        <taxon>fabids</taxon>
        <taxon>Fabales</taxon>
        <taxon>Fabaceae</taxon>
        <taxon>Papilionoideae</taxon>
        <taxon>50 kb inversion clade</taxon>
        <taxon>NPAAA clade</taxon>
        <taxon>Hologalegina</taxon>
        <taxon>IRL clade</taxon>
        <taxon>Trifolieae</taxon>
        <taxon>Trifolium</taxon>
    </lineage>
</organism>
<protein>
    <submittedName>
        <fullName evidence="1">Uncharacterized protein</fullName>
    </submittedName>
</protein>
<proteinExistence type="predicted"/>
<dbReference type="Proteomes" id="UP001177021">
    <property type="component" value="Unassembled WGS sequence"/>
</dbReference>
<gene>
    <name evidence="1" type="ORF">MILVUS5_LOCUS15106</name>
</gene>
<reference evidence="1" key="1">
    <citation type="submission" date="2023-10" db="EMBL/GenBank/DDBJ databases">
        <authorList>
            <person name="Rodriguez Cubillos JULIANA M."/>
            <person name="De Vega J."/>
        </authorList>
    </citation>
    <scope>NUCLEOTIDE SEQUENCE</scope>
</reference>
<accession>A0ACB0JQ42</accession>